<dbReference type="GeneID" id="111445446"/>
<keyword evidence="4" id="KW-1185">Reference proteome</keyword>
<protein>
    <submittedName>
        <fullName evidence="5">Uncharacterized protein LOC111445446</fullName>
    </submittedName>
</protein>
<feature type="repeat" description="ARM" evidence="2">
    <location>
        <begin position="767"/>
        <end position="809"/>
    </location>
</feature>
<feature type="repeat" description="ARM" evidence="2">
    <location>
        <begin position="459"/>
        <end position="501"/>
    </location>
</feature>
<sequence length="836" mass="91527">MLATISIPSNFHFPVSFRQHALSSTRMKIFAVGATGTPKPRDPSLLLFRLRFSTEFSCKRVVHRRVSSDGGGALDSTQQQSAASDIRDVPNDSSSVGHSYVALFVRMLGLDHDPLDREQAIVALWKYSLGGKKHIDAIMQFPGCINLTVNLLRSESASTCEAAAGLLRSISMVNLFRDSVAESGAIEEITALLSRPSLTPEVKEQSICVLWNLSVDEKLRKKIANTDILPLLIKNLDDEDMKVKEAAGGVIANLTLSPCNHGVIVESGLIPKLAYQLKAEADSSKTMRKEARNALLELCKDEYYRILVIEEGLVPVPVLGAAAYKSFKPGLHSWPSLPDGTEIERSSKKPSRFGASELLLGLNVDNNTNIDEGKINAIVGRSQQQFLARIGAIELEDLKDTQSESSTSNHLTLLPWRDGVARLVLVLELEDDNAKVRTAELIADASINEHMRVSFKEAGAIKHLVKLLDSMNNSVKWASIQALERLSISNVVCQTIENEGALSPLLSILKLSSIPENVMEKTLDILSRILDPSKEMKSKFYDGPLNGSQGGQHSERNSEASTWKDVLDAVVVSSLVEILKTSSPNLKRKAASILEFISIMDPSMDIIDPMEIESGLSAVFQLGVSIDADAEDWPPERHALEVEEAGLAISAASRLLTKLMDSEKFCNKINAARFTESLRRILKLDIPIQHKDWIAACLIKVSSVAAPSIDSGDPIDMEVALYETIPRLIQQMKSSLSMEVQESAVVELNRIVSEGMVDATRAVASKGGIFPLVKLIDEGSERAREAALAVLYNLSMDTENHPAILAAGAVPALRRIVLSQRVQWQQALYLLRTLPT</sequence>
<organism evidence="4 5">
    <name type="scientific">Cucurbita moschata</name>
    <name type="common">Winter crookneck squash</name>
    <name type="synonym">Cucurbita pepo var. moschata</name>
    <dbReference type="NCBI Taxonomy" id="3662"/>
    <lineage>
        <taxon>Eukaryota</taxon>
        <taxon>Viridiplantae</taxon>
        <taxon>Streptophyta</taxon>
        <taxon>Embryophyta</taxon>
        <taxon>Tracheophyta</taxon>
        <taxon>Spermatophyta</taxon>
        <taxon>Magnoliopsida</taxon>
        <taxon>eudicotyledons</taxon>
        <taxon>Gunneridae</taxon>
        <taxon>Pentapetalae</taxon>
        <taxon>rosids</taxon>
        <taxon>fabids</taxon>
        <taxon>Cucurbitales</taxon>
        <taxon>Cucurbitaceae</taxon>
        <taxon>Cucurbiteae</taxon>
        <taxon>Cucurbita</taxon>
    </lineage>
</organism>
<feature type="repeat" description="ARM" evidence="2">
    <location>
        <begin position="184"/>
        <end position="228"/>
    </location>
</feature>
<evidence type="ECO:0000256" key="2">
    <source>
        <dbReference type="PROSITE-ProRule" id="PRU00259"/>
    </source>
</evidence>
<dbReference type="Gene3D" id="1.25.10.10">
    <property type="entry name" value="Leucine-rich Repeat Variant"/>
    <property type="match status" value="3"/>
</dbReference>
<accession>A0A6J1FN67</accession>
<dbReference type="RefSeq" id="XP_022939600.1">
    <property type="nucleotide sequence ID" value="XM_023083832.1"/>
</dbReference>
<dbReference type="KEGG" id="cmos:111445446"/>
<gene>
    <name evidence="5" type="primary">LOC111445446</name>
</gene>
<dbReference type="InterPro" id="IPR011989">
    <property type="entry name" value="ARM-like"/>
</dbReference>
<proteinExistence type="predicted"/>
<name>A0A6J1FN67_CUCMO</name>
<evidence type="ECO:0000313" key="4">
    <source>
        <dbReference type="Proteomes" id="UP000504609"/>
    </source>
</evidence>
<dbReference type="SUPFAM" id="SSF48371">
    <property type="entry name" value="ARM repeat"/>
    <property type="match status" value="2"/>
</dbReference>
<dbReference type="InterPro" id="IPR000225">
    <property type="entry name" value="Armadillo"/>
</dbReference>
<dbReference type="PANTHER" id="PTHR47451">
    <property type="entry name" value="ARM REPEAT SUPERFAMILY PROTEIN"/>
    <property type="match status" value="1"/>
</dbReference>
<dbReference type="Proteomes" id="UP000504609">
    <property type="component" value="Unplaced"/>
</dbReference>
<evidence type="ECO:0000256" key="3">
    <source>
        <dbReference type="SAM" id="MobiDB-lite"/>
    </source>
</evidence>
<dbReference type="SMART" id="SM00185">
    <property type="entry name" value="ARM"/>
    <property type="match status" value="10"/>
</dbReference>
<dbReference type="PANTHER" id="PTHR47451:SF1">
    <property type="entry name" value="ARM REPEAT SUPERFAMILY PROTEIN"/>
    <property type="match status" value="1"/>
</dbReference>
<dbReference type="AlphaFoldDB" id="A0A6J1FN67"/>
<feature type="region of interest" description="Disordered" evidence="3">
    <location>
        <begin position="540"/>
        <end position="560"/>
    </location>
</feature>
<evidence type="ECO:0000313" key="5">
    <source>
        <dbReference type="RefSeq" id="XP_022939600.1"/>
    </source>
</evidence>
<evidence type="ECO:0000256" key="1">
    <source>
        <dbReference type="ARBA" id="ARBA00022737"/>
    </source>
</evidence>
<dbReference type="InterPro" id="IPR016024">
    <property type="entry name" value="ARM-type_fold"/>
</dbReference>
<keyword evidence="1" id="KW-0677">Repeat</keyword>
<dbReference type="PROSITE" id="PS50176">
    <property type="entry name" value="ARM_REPEAT"/>
    <property type="match status" value="3"/>
</dbReference>
<feature type="region of interest" description="Disordered" evidence="3">
    <location>
        <begin position="67"/>
        <end position="93"/>
    </location>
</feature>
<reference evidence="5" key="1">
    <citation type="submission" date="2025-08" db="UniProtKB">
        <authorList>
            <consortium name="RefSeq"/>
        </authorList>
    </citation>
    <scope>IDENTIFICATION</scope>
    <source>
        <tissue evidence="5">Young leaves</tissue>
    </source>
</reference>